<evidence type="ECO:0000313" key="2">
    <source>
        <dbReference type="WBParaSite" id="ALUE_0000832801-mRNA-1"/>
    </source>
</evidence>
<dbReference type="WBParaSite" id="ALUE_0000832801-mRNA-1">
    <property type="protein sequence ID" value="ALUE_0000832801-mRNA-1"/>
    <property type="gene ID" value="ALUE_0000832801"/>
</dbReference>
<accession>A0A0M3HY13</accession>
<dbReference type="AlphaFoldDB" id="A0A0M3HY13"/>
<dbReference type="Proteomes" id="UP000036681">
    <property type="component" value="Unplaced"/>
</dbReference>
<proteinExistence type="predicted"/>
<protein>
    <submittedName>
        <fullName evidence="2">Sulfatase domain-containing protein</fullName>
    </submittedName>
</protein>
<sequence length="189" mass="21271">MSPTCSLHNLPLDDAAEHAGSAFAPKLGQTRPEEIVQFRPSSLHSSSTTPNLETRADTAWICFHSLTPLLLILARKNITRAQKNYVVIMFQENAAIISKFNVRGDGVKLEHLESDAHENFEVLETLSGTFLPVRTLLSMLNLFAGFEQNDGWADVSDPGTFDYFESVENYTRPKEIHLIGRRIHGIRYE</sequence>
<organism evidence="1 2">
    <name type="scientific">Ascaris lumbricoides</name>
    <name type="common">Giant roundworm</name>
    <dbReference type="NCBI Taxonomy" id="6252"/>
    <lineage>
        <taxon>Eukaryota</taxon>
        <taxon>Metazoa</taxon>
        <taxon>Ecdysozoa</taxon>
        <taxon>Nematoda</taxon>
        <taxon>Chromadorea</taxon>
        <taxon>Rhabditida</taxon>
        <taxon>Spirurina</taxon>
        <taxon>Ascaridomorpha</taxon>
        <taxon>Ascaridoidea</taxon>
        <taxon>Ascarididae</taxon>
        <taxon>Ascaris</taxon>
    </lineage>
</organism>
<keyword evidence="1" id="KW-1185">Reference proteome</keyword>
<evidence type="ECO:0000313" key="1">
    <source>
        <dbReference type="Proteomes" id="UP000036681"/>
    </source>
</evidence>
<reference evidence="2" key="1">
    <citation type="submission" date="2017-02" db="UniProtKB">
        <authorList>
            <consortium name="WormBaseParasite"/>
        </authorList>
    </citation>
    <scope>IDENTIFICATION</scope>
</reference>
<name>A0A0M3HY13_ASCLU</name>